<dbReference type="Proteomes" id="UP000265520">
    <property type="component" value="Unassembled WGS sequence"/>
</dbReference>
<sequence>MLQLDPALTSFLEIARWRLESQSEQEVVETENHKEKSNVTIFPKQIDVANNLLCVPVLLK</sequence>
<evidence type="ECO:0000313" key="2">
    <source>
        <dbReference type="Proteomes" id="UP000265520"/>
    </source>
</evidence>
<organism evidence="1 2">
    <name type="scientific">Trifolium medium</name>
    <dbReference type="NCBI Taxonomy" id="97028"/>
    <lineage>
        <taxon>Eukaryota</taxon>
        <taxon>Viridiplantae</taxon>
        <taxon>Streptophyta</taxon>
        <taxon>Embryophyta</taxon>
        <taxon>Tracheophyta</taxon>
        <taxon>Spermatophyta</taxon>
        <taxon>Magnoliopsida</taxon>
        <taxon>eudicotyledons</taxon>
        <taxon>Gunneridae</taxon>
        <taxon>Pentapetalae</taxon>
        <taxon>rosids</taxon>
        <taxon>fabids</taxon>
        <taxon>Fabales</taxon>
        <taxon>Fabaceae</taxon>
        <taxon>Papilionoideae</taxon>
        <taxon>50 kb inversion clade</taxon>
        <taxon>NPAAA clade</taxon>
        <taxon>Hologalegina</taxon>
        <taxon>IRL clade</taxon>
        <taxon>Trifolieae</taxon>
        <taxon>Trifolium</taxon>
    </lineage>
</organism>
<feature type="non-terminal residue" evidence="1">
    <location>
        <position position="60"/>
    </location>
</feature>
<reference evidence="1 2" key="1">
    <citation type="journal article" date="2018" name="Front. Plant Sci.">
        <title>Red Clover (Trifolium pratense) and Zigzag Clover (T. medium) - A Picture of Genomic Similarities and Differences.</title>
        <authorList>
            <person name="Dluhosova J."/>
            <person name="Istvanek J."/>
            <person name="Nedelnik J."/>
            <person name="Repkova J."/>
        </authorList>
    </citation>
    <scope>NUCLEOTIDE SEQUENCE [LARGE SCALE GENOMIC DNA]</scope>
    <source>
        <strain evidence="2">cv. 10/8</strain>
        <tissue evidence="1">Leaf</tissue>
    </source>
</reference>
<accession>A0A392R499</accession>
<dbReference type="AlphaFoldDB" id="A0A392R499"/>
<protein>
    <submittedName>
        <fullName evidence="1">Uncharacterized protein</fullName>
    </submittedName>
</protein>
<keyword evidence="2" id="KW-1185">Reference proteome</keyword>
<proteinExistence type="predicted"/>
<evidence type="ECO:0000313" key="1">
    <source>
        <dbReference type="EMBL" id="MCI31411.1"/>
    </source>
</evidence>
<comment type="caution">
    <text evidence="1">The sequence shown here is derived from an EMBL/GenBank/DDBJ whole genome shotgun (WGS) entry which is preliminary data.</text>
</comment>
<name>A0A392R499_9FABA</name>
<dbReference type="EMBL" id="LXQA010186909">
    <property type="protein sequence ID" value="MCI31411.1"/>
    <property type="molecule type" value="Genomic_DNA"/>
</dbReference>